<reference evidence="1 2" key="1">
    <citation type="journal article" date="2019" name="Sci. Rep.">
        <title>Orb-weaving spider Araneus ventricosus genome elucidates the spidroin gene catalogue.</title>
        <authorList>
            <person name="Kono N."/>
            <person name="Nakamura H."/>
            <person name="Ohtoshi R."/>
            <person name="Moran D.A.P."/>
            <person name="Shinohara A."/>
            <person name="Yoshida Y."/>
            <person name="Fujiwara M."/>
            <person name="Mori M."/>
            <person name="Tomita M."/>
            <person name="Arakawa K."/>
        </authorList>
    </citation>
    <scope>NUCLEOTIDE SEQUENCE [LARGE SCALE GENOMIC DNA]</scope>
</reference>
<accession>A0A4Y2MAS4</accession>
<dbReference type="AlphaFoldDB" id="A0A4Y2MAS4"/>
<organism evidence="1 2">
    <name type="scientific">Araneus ventricosus</name>
    <name type="common">Orbweaver spider</name>
    <name type="synonym">Epeira ventricosa</name>
    <dbReference type="NCBI Taxonomy" id="182803"/>
    <lineage>
        <taxon>Eukaryota</taxon>
        <taxon>Metazoa</taxon>
        <taxon>Ecdysozoa</taxon>
        <taxon>Arthropoda</taxon>
        <taxon>Chelicerata</taxon>
        <taxon>Arachnida</taxon>
        <taxon>Araneae</taxon>
        <taxon>Araneomorphae</taxon>
        <taxon>Entelegynae</taxon>
        <taxon>Araneoidea</taxon>
        <taxon>Araneidae</taxon>
        <taxon>Araneus</taxon>
    </lineage>
</organism>
<name>A0A4Y2MAS4_ARAVE</name>
<protein>
    <submittedName>
        <fullName evidence="1">Uncharacterized protein</fullName>
    </submittedName>
</protein>
<comment type="caution">
    <text evidence="1">The sequence shown here is derived from an EMBL/GenBank/DDBJ whole genome shotgun (WGS) entry which is preliminary data.</text>
</comment>
<evidence type="ECO:0000313" key="1">
    <source>
        <dbReference type="EMBL" id="GBN22806.1"/>
    </source>
</evidence>
<evidence type="ECO:0000313" key="2">
    <source>
        <dbReference type="Proteomes" id="UP000499080"/>
    </source>
</evidence>
<dbReference type="Proteomes" id="UP000499080">
    <property type="component" value="Unassembled WGS sequence"/>
</dbReference>
<sequence>MDNQFEKLFAMMAEMKAGQEEMRVAQAGWEQKMEVGQEELRVAQAGLEQKMEPGQEDMRSGQERLEQELRSGEERLDKVVLRIGQKENYNISKIRMCYPGSSRSS</sequence>
<proteinExistence type="predicted"/>
<keyword evidence="2" id="KW-1185">Reference proteome</keyword>
<gene>
    <name evidence="1" type="ORF">AVEN_104517_1</name>
</gene>
<dbReference type="EMBL" id="BGPR01006906">
    <property type="protein sequence ID" value="GBN22806.1"/>
    <property type="molecule type" value="Genomic_DNA"/>
</dbReference>